<gene>
    <name evidence="9" type="ordered locus">Hipma_0189</name>
</gene>
<dbReference type="SMART" id="SM00014">
    <property type="entry name" value="acidPPc"/>
    <property type="match status" value="1"/>
</dbReference>
<dbReference type="Pfam" id="PF09335">
    <property type="entry name" value="VTT_dom"/>
    <property type="match status" value="1"/>
</dbReference>
<dbReference type="InterPro" id="IPR032816">
    <property type="entry name" value="VTT_dom"/>
</dbReference>
<protein>
    <submittedName>
        <fullName evidence="9">Phosphoesterase PA-phosphatase related protein</fullName>
    </submittedName>
</protein>
<keyword evidence="3" id="KW-1003">Cell membrane</keyword>
<evidence type="ECO:0000256" key="7">
    <source>
        <dbReference type="SAM" id="Phobius"/>
    </source>
</evidence>
<feature type="transmembrane region" description="Helical" evidence="7">
    <location>
        <begin position="337"/>
        <end position="358"/>
    </location>
</feature>
<comment type="similarity">
    <text evidence="2">Belongs to the DedA family.</text>
</comment>
<dbReference type="InterPro" id="IPR032818">
    <property type="entry name" value="DedA-like"/>
</dbReference>
<dbReference type="EMBL" id="CP002606">
    <property type="protein sequence ID" value="AEA33167.1"/>
    <property type="molecule type" value="Genomic_DNA"/>
</dbReference>
<dbReference type="SUPFAM" id="SSF48317">
    <property type="entry name" value="Acid phosphatase/Vanadium-dependent haloperoxidase"/>
    <property type="match status" value="1"/>
</dbReference>
<evidence type="ECO:0000256" key="5">
    <source>
        <dbReference type="ARBA" id="ARBA00022989"/>
    </source>
</evidence>
<evidence type="ECO:0000313" key="10">
    <source>
        <dbReference type="Proteomes" id="UP000008139"/>
    </source>
</evidence>
<dbReference type="InterPro" id="IPR036938">
    <property type="entry name" value="PAP2/HPO_sf"/>
</dbReference>
<dbReference type="Proteomes" id="UP000008139">
    <property type="component" value="Chromosome"/>
</dbReference>
<keyword evidence="4 7" id="KW-0812">Transmembrane</keyword>
<dbReference type="InterPro" id="IPR025902">
    <property type="entry name" value="LssY-like-C_dom"/>
</dbReference>
<evidence type="ECO:0000256" key="2">
    <source>
        <dbReference type="ARBA" id="ARBA00010792"/>
    </source>
</evidence>
<evidence type="ECO:0000256" key="6">
    <source>
        <dbReference type="ARBA" id="ARBA00023136"/>
    </source>
</evidence>
<feature type="domain" description="Phosphatidic acid phosphatase type 2/haloperoxidase" evidence="8">
    <location>
        <begin position="338"/>
        <end position="448"/>
    </location>
</feature>
<proteinExistence type="inferred from homology"/>
<dbReference type="OrthoDB" id="9801622at2"/>
<dbReference type="KEGG" id="hmr:Hipma_0189"/>
<dbReference type="InterPro" id="IPR000326">
    <property type="entry name" value="PAP2/HPO"/>
</dbReference>
<feature type="transmembrane region" description="Helical" evidence="7">
    <location>
        <begin position="378"/>
        <end position="395"/>
    </location>
</feature>
<evidence type="ECO:0000259" key="8">
    <source>
        <dbReference type="SMART" id="SM00014"/>
    </source>
</evidence>
<sequence length="698" mass="80390">MHLTEIFNNYIVPYVVHLGILGYWIAALATLLETILVIGLFIPGSTIVLIFGALSAAGYYNFLYLMAFTVSSAVLGDYINYKLGKKYGKSWIVKEKWFLKKSHLEKGKRFFDSYGARSLSIGRLIPGLKETFPFIAGSMDTKLTKFLFWDVIGAIAWSFEFLSAGYLFGSSINLAKAWLGRITIVIAIIFFIFAVLYAFKFFFVKYGSYILALQKSIWNYLKTNSDILRLIDKYPKLFGFLNSRLTLERFNGLPLTILSLSFVYLFSLFIETTSEIIHKNMLYKFDIMFSNLIYHFRNVSVVKIMLFITMFGNKKTIIVITAMSIILFLIYRKRKCIFPLFVSIVGSTATTWSIKFILHRPRPLEAYYSAVGYSFPSGHATISAAFYGFLTYFYITQAKKLKSKFNIAMAGLAVVILIGASRIYLDVHYFSDVWAGYLIGSCWLIIAIGICEFLNYKNPENQFFVSKKEKYTSYAIILLSLTICAIFAVEFNPKSTNKIHLTLTPTKSALSVFKNSDLRYTTTILGEKEEPINLIIIAKNDYTLKKDMSVVGWYFADKLSLKSIKKSIIALIHNKPYNEAPISPGFWNYKVNNFGIEKPIKGESIKLRHHGRIWKTYYSIEGEEIYVAAVSFDTRLKWVIHKINPNIDKEREFFFNSLRSKHLIEKYKKIQFVEPFSGYNFYGDKFFTDGKAYIIWLK</sequence>
<feature type="transmembrane region" description="Helical" evidence="7">
    <location>
        <begin position="250"/>
        <end position="270"/>
    </location>
</feature>
<dbReference type="PANTHER" id="PTHR30353:SF15">
    <property type="entry name" value="INNER MEMBRANE PROTEIN YABI"/>
    <property type="match status" value="1"/>
</dbReference>
<dbReference type="Pfam" id="PF01569">
    <property type="entry name" value="PAP2"/>
    <property type="match status" value="1"/>
</dbReference>
<feature type="transmembrane region" description="Helical" evidence="7">
    <location>
        <begin position="407"/>
        <end position="425"/>
    </location>
</feature>
<keyword evidence="5 7" id="KW-1133">Transmembrane helix</keyword>
<feature type="transmembrane region" description="Helical" evidence="7">
    <location>
        <begin position="471"/>
        <end position="489"/>
    </location>
</feature>
<evidence type="ECO:0000256" key="3">
    <source>
        <dbReference type="ARBA" id="ARBA00022475"/>
    </source>
</evidence>
<accession>F2LXI1</accession>
<organism evidence="9 10">
    <name type="scientific">Hippea maritima (strain ATCC 700847 / DSM 10411 / MH2)</name>
    <dbReference type="NCBI Taxonomy" id="760142"/>
    <lineage>
        <taxon>Bacteria</taxon>
        <taxon>Pseudomonadati</taxon>
        <taxon>Campylobacterota</taxon>
        <taxon>Desulfurellia</taxon>
        <taxon>Desulfurellales</taxon>
        <taxon>Hippeaceae</taxon>
        <taxon>Hippea</taxon>
    </lineage>
</organism>
<dbReference type="eggNOG" id="COG0671">
    <property type="taxonomic scope" value="Bacteria"/>
</dbReference>
<feature type="transmembrane region" description="Helical" evidence="7">
    <location>
        <begin position="178"/>
        <end position="199"/>
    </location>
</feature>
<evidence type="ECO:0000256" key="4">
    <source>
        <dbReference type="ARBA" id="ARBA00022692"/>
    </source>
</evidence>
<reference evidence="9 10" key="1">
    <citation type="journal article" date="2011" name="Stand. Genomic Sci.">
        <title>Complete genome sequence of the thermophilic sulfur-reducer Hippea maritima type strain (MH(2)).</title>
        <authorList>
            <person name="Huntemann M."/>
            <person name="Lu M."/>
            <person name="Nolan M."/>
            <person name="Lapidus A."/>
            <person name="Lucas S."/>
            <person name="Hammon N."/>
            <person name="Deshpande S."/>
            <person name="Cheng J.F."/>
            <person name="Tapia R."/>
            <person name="Han C."/>
            <person name="Goodwin L."/>
            <person name="Pitluck S."/>
            <person name="Liolios K."/>
            <person name="Pagani I."/>
            <person name="Ivanova N."/>
            <person name="Ovchinikova G."/>
            <person name="Pati A."/>
            <person name="Chen A."/>
            <person name="Palaniappan K."/>
            <person name="Land M."/>
            <person name="Hauser L."/>
            <person name="Jeffries C.D."/>
            <person name="Detter J.C."/>
            <person name="Brambilla E.M."/>
            <person name="Rohde M."/>
            <person name="Spring S."/>
            <person name="Goker M."/>
            <person name="Woyke T."/>
            <person name="Bristow J."/>
            <person name="Eisen J.A."/>
            <person name="Markowitz V."/>
            <person name="Hugenholtz P."/>
            <person name="Kyrpides N.C."/>
            <person name="Klenk H.P."/>
            <person name="Mavromatis K."/>
        </authorList>
    </citation>
    <scope>NUCLEOTIDE SEQUENCE [LARGE SCALE GENOMIC DNA]</scope>
    <source>
        <strain evidence="10">ATCC 700847 / DSM 10411 / MH2</strain>
    </source>
</reference>
<dbReference type="STRING" id="760142.Hipma_0189"/>
<name>F2LXI1_HIPMA</name>
<dbReference type="GO" id="GO:0005886">
    <property type="term" value="C:plasma membrane"/>
    <property type="evidence" value="ECO:0007669"/>
    <property type="project" value="UniProtKB-SubCell"/>
</dbReference>
<evidence type="ECO:0000256" key="1">
    <source>
        <dbReference type="ARBA" id="ARBA00004651"/>
    </source>
</evidence>
<comment type="subcellular location">
    <subcellularLocation>
        <location evidence="1">Cell membrane</location>
        <topology evidence="1">Multi-pass membrane protein</topology>
    </subcellularLocation>
</comment>
<dbReference type="eggNOG" id="COG0586">
    <property type="taxonomic scope" value="Bacteria"/>
</dbReference>
<dbReference type="CDD" id="cd03392">
    <property type="entry name" value="PAP2_like_2"/>
    <property type="match status" value="1"/>
</dbReference>
<keyword evidence="10" id="KW-1185">Reference proteome</keyword>
<dbReference type="AlphaFoldDB" id="F2LXI1"/>
<dbReference type="RefSeq" id="WP_013681212.1">
    <property type="nucleotide sequence ID" value="NC_015318.1"/>
</dbReference>
<keyword evidence="6 7" id="KW-0472">Membrane</keyword>
<evidence type="ECO:0000313" key="9">
    <source>
        <dbReference type="EMBL" id="AEA33167.1"/>
    </source>
</evidence>
<dbReference type="HOGENOM" id="CLU_025730_1_0_7"/>
<dbReference type="PANTHER" id="PTHR30353">
    <property type="entry name" value="INNER MEMBRANE PROTEIN DEDA-RELATED"/>
    <property type="match status" value="1"/>
</dbReference>
<dbReference type="InParanoid" id="F2LXI1"/>
<feature type="transmembrane region" description="Helical" evidence="7">
    <location>
        <begin position="304"/>
        <end position="330"/>
    </location>
</feature>
<reference evidence="10" key="2">
    <citation type="submission" date="2011-03" db="EMBL/GenBank/DDBJ databases">
        <title>The complete genome of Hippea maritima DSM 10411.</title>
        <authorList>
            <consortium name="US DOE Joint Genome Institute (JGI-PGF)"/>
            <person name="Lucas S."/>
            <person name="Copeland A."/>
            <person name="Lapidus A."/>
            <person name="Bruce D."/>
            <person name="Goodwin L."/>
            <person name="Pitluck S."/>
            <person name="Peters L."/>
            <person name="Kyrpides N."/>
            <person name="Mavromatis K."/>
            <person name="Pagani I."/>
            <person name="Ivanova N."/>
            <person name="Mikhailova N."/>
            <person name="Lu M."/>
            <person name="Detter J.C."/>
            <person name="Tapia R."/>
            <person name="Han C."/>
            <person name="Land M."/>
            <person name="Hauser L."/>
            <person name="Markowitz V."/>
            <person name="Cheng J.-F."/>
            <person name="Hugenholtz P."/>
            <person name="Woyke T."/>
            <person name="Wu D."/>
            <person name="Spring S."/>
            <person name="Schroeder M."/>
            <person name="Brambilla E."/>
            <person name="Klenk H.-P."/>
            <person name="Eisen J.A."/>
        </authorList>
    </citation>
    <scope>NUCLEOTIDE SEQUENCE [LARGE SCALE GENOMIC DNA]</scope>
    <source>
        <strain evidence="10">ATCC 700847 / DSM 10411 / MH2</strain>
    </source>
</reference>
<feature type="transmembrane region" description="Helical" evidence="7">
    <location>
        <begin position="146"/>
        <end position="166"/>
    </location>
</feature>
<dbReference type="Gene3D" id="1.20.144.10">
    <property type="entry name" value="Phosphatidic acid phosphatase type 2/haloperoxidase"/>
    <property type="match status" value="1"/>
</dbReference>
<dbReference type="Pfam" id="PF14067">
    <property type="entry name" value="LssY_C"/>
    <property type="match status" value="1"/>
</dbReference>
<feature type="transmembrane region" description="Helical" evidence="7">
    <location>
        <begin position="437"/>
        <end position="456"/>
    </location>
</feature>